<protein>
    <submittedName>
        <fullName evidence="2">Uncharacterized protein</fullName>
    </submittedName>
</protein>
<evidence type="ECO:0000313" key="2">
    <source>
        <dbReference type="EMBL" id="KRQ94758.1"/>
    </source>
</evidence>
<keyword evidence="3" id="KW-1185">Reference proteome</keyword>
<feature type="chain" id="PRO_5006442054" evidence="1">
    <location>
        <begin position="22"/>
        <end position="91"/>
    </location>
</feature>
<evidence type="ECO:0000256" key="1">
    <source>
        <dbReference type="SAM" id="SignalP"/>
    </source>
</evidence>
<dbReference type="AlphaFoldDB" id="A0A0R3KG57"/>
<dbReference type="Proteomes" id="UP000050863">
    <property type="component" value="Unassembled WGS sequence"/>
</dbReference>
<organism evidence="2 3">
    <name type="scientific">Bradyrhizobium jicamae</name>
    <dbReference type="NCBI Taxonomy" id="280332"/>
    <lineage>
        <taxon>Bacteria</taxon>
        <taxon>Pseudomonadati</taxon>
        <taxon>Pseudomonadota</taxon>
        <taxon>Alphaproteobacteria</taxon>
        <taxon>Hyphomicrobiales</taxon>
        <taxon>Nitrobacteraceae</taxon>
        <taxon>Bradyrhizobium</taxon>
    </lineage>
</organism>
<proteinExistence type="predicted"/>
<evidence type="ECO:0000313" key="3">
    <source>
        <dbReference type="Proteomes" id="UP000050863"/>
    </source>
</evidence>
<gene>
    <name evidence="2" type="ORF">CQ12_04315</name>
</gene>
<sequence>MRTICASVLATSFLIASNAGAAPLLSHMQPAPDSLITAAKVICDEAGNCYRPDRRRPVARWVYGDKNFYGPYAGPGYYGNPRYRYNWWPWY</sequence>
<keyword evidence="1" id="KW-0732">Signal</keyword>
<dbReference type="OrthoDB" id="8240716at2"/>
<dbReference type="EMBL" id="LLXZ01000215">
    <property type="protein sequence ID" value="KRQ94758.1"/>
    <property type="molecule type" value="Genomic_DNA"/>
</dbReference>
<accession>A0A0R3KG57</accession>
<name>A0A0R3KG57_9BRAD</name>
<comment type="caution">
    <text evidence="2">The sequence shown here is derived from an EMBL/GenBank/DDBJ whole genome shotgun (WGS) entry which is preliminary data.</text>
</comment>
<dbReference type="RefSeq" id="WP_057840230.1">
    <property type="nucleotide sequence ID" value="NZ_LLXZ01000215.1"/>
</dbReference>
<feature type="signal peptide" evidence="1">
    <location>
        <begin position="1"/>
        <end position="21"/>
    </location>
</feature>
<reference evidence="2 3" key="1">
    <citation type="submission" date="2014-03" db="EMBL/GenBank/DDBJ databases">
        <title>Bradyrhizobium valentinum sp. nov., isolated from effective nodules of Lupinus mariae-josephae, a lupine endemic of basic-lime soils in Eastern Spain.</title>
        <authorList>
            <person name="Duran D."/>
            <person name="Rey L."/>
            <person name="Navarro A."/>
            <person name="Busquets A."/>
            <person name="Imperial J."/>
            <person name="Ruiz-Argueso T."/>
        </authorList>
    </citation>
    <scope>NUCLEOTIDE SEQUENCE [LARGE SCALE GENOMIC DNA]</scope>
    <source>
        <strain evidence="2 3">PAC68</strain>
    </source>
</reference>